<accession>A0ABN0P4R0</accession>
<protein>
    <recommendedName>
        <fullName evidence="4">IrrE N-terminal-like domain-containing protein</fullName>
    </recommendedName>
</protein>
<gene>
    <name evidence="2" type="ORF">HMPREF0860_0047</name>
</gene>
<sequence>MDNAKIKELLLDIQDTKLDFTVIQSGKESRRVNGLYKPDTHEIILHNKNFKTDNEMIYTAVHEYAHHLLTEEALATMGDTALPNARVHTQAFWAKFNELLIIAEKKGYYALNIQSSPELEKLTEEIRKNYLEKNGELMQEFGRLLAKAYDLCEKANIRYEDYIDRVLCLPRNSARDIRKLGMENVNPALGYDNMKFVASLKNPDDRSAAEKQLLHGGSPDSVRALMRRKSSDDADDKKTKLEKEKKRIERAIEQLQKRLEFVEAAIENM</sequence>
<dbReference type="EMBL" id="AVQI01000050">
    <property type="protein sequence ID" value="ERK02659.1"/>
    <property type="molecule type" value="Genomic_DNA"/>
</dbReference>
<evidence type="ECO:0000256" key="1">
    <source>
        <dbReference type="SAM" id="Coils"/>
    </source>
</evidence>
<evidence type="ECO:0000313" key="3">
    <source>
        <dbReference type="Proteomes" id="UP000016646"/>
    </source>
</evidence>
<dbReference type="RefSeq" id="WP_021495616.1">
    <property type="nucleotide sequence ID" value="NZ_AVQI01000050.1"/>
</dbReference>
<reference evidence="2 3" key="1">
    <citation type="submission" date="2013-08" db="EMBL/GenBank/DDBJ databases">
        <authorList>
            <person name="Durkin A.S."/>
            <person name="Haft D.R."/>
            <person name="McCorrison J."/>
            <person name="Torralba M."/>
            <person name="Gillis M."/>
            <person name="Haft D.H."/>
            <person name="Methe B."/>
            <person name="Sutton G."/>
            <person name="Nelson K.E."/>
        </authorList>
    </citation>
    <scope>NUCLEOTIDE SEQUENCE [LARGE SCALE GENOMIC DNA]</scope>
    <source>
        <strain evidence="2 3">ATCC 35536</strain>
    </source>
</reference>
<keyword evidence="3" id="KW-1185">Reference proteome</keyword>
<feature type="coiled-coil region" evidence="1">
    <location>
        <begin position="231"/>
        <end position="265"/>
    </location>
</feature>
<dbReference type="Proteomes" id="UP000016646">
    <property type="component" value="Unassembled WGS sequence"/>
</dbReference>
<organism evidence="2 3">
    <name type="scientific">Treponema socranskii subsp. socranskii VPI DR56BR1116 = ATCC 35536</name>
    <dbReference type="NCBI Taxonomy" id="1125725"/>
    <lineage>
        <taxon>Bacteria</taxon>
        <taxon>Pseudomonadati</taxon>
        <taxon>Spirochaetota</taxon>
        <taxon>Spirochaetia</taxon>
        <taxon>Spirochaetales</taxon>
        <taxon>Treponemataceae</taxon>
        <taxon>Treponema</taxon>
    </lineage>
</organism>
<comment type="caution">
    <text evidence="2">The sequence shown here is derived from an EMBL/GenBank/DDBJ whole genome shotgun (WGS) entry which is preliminary data.</text>
</comment>
<name>A0ABN0P4R0_TRESO</name>
<proteinExistence type="predicted"/>
<evidence type="ECO:0000313" key="2">
    <source>
        <dbReference type="EMBL" id="ERK02659.1"/>
    </source>
</evidence>
<keyword evidence="1" id="KW-0175">Coiled coil</keyword>
<evidence type="ECO:0008006" key="4">
    <source>
        <dbReference type="Google" id="ProtNLM"/>
    </source>
</evidence>